<accession>A0A1H4NQ98</accession>
<dbReference type="GO" id="GO:0016020">
    <property type="term" value="C:membrane"/>
    <property type="evidence" value="ECO:0007669"/>
    <property type="project" value="GOC"/>
</dbReference>
<dbReference type="GO" id="GO:0000009">
    <property type="term" value="F:alpha-1,6-mannosyltransferase activity"/>
    <property type="evidence" value="ECO:0007669"/>
    <property type="project" value="InterPro"/>
</dbReference>
<feature type="transmembrane region" description="Helical" evidence="11">
    <location>
        <begin position="378"/>
        <end position="397"/>
    </location>
</feature>
<keyword evidence="5 12" id="KW-0808">Transferase</keyword>
<keyword evidence="8 11" id="KW-1133">Transmembrane helix</keyword>
<proteinExistence type="predicted"/>
<evidence type="ECO:0000256" key="4">
    <source>
        <dbReference type="ARBA" id="ARBA00022676"/>
    </source>
</evidence>
<organism evidence="12 13">
    <name type="scientific">Streptomyces misionensis</name>
    <dbReference type="NCBI Taxonomy" id="67331"/>
    <lineage>
        <taxon>Bacteria</taxon>
        <taxon>Bacillati</taxon>
        <taxon>Actinomycetota</taxon>
        <taxon>Actinomycetes</taxon>
        <taxon>Kitasatosporales</taxon>
        <taxon>Streptomycetaceae</taxon>
        <taxon>Streptomyces</taxon>
    </lineage>
</organism>
<feature type="transmembrane region" description="Helical" evidence="11">
    <location>
        <begin position="123"/>
        <end position="145"/>
    </location>
</feature>
<evidence type="ECO:0000256" key="2">
    <source>
        <dbReference type="ARBA" id="ARBA00004687"/>
    </source>
</evidence>
<evidence type="ECO:0000256" key="5">
    <source>
        <dbReference type="ARBA" id="ARBA00022679"/>
    </source>
</evidence>
<evidence type="ECO:0000256" key="6">
    <source>
        <dbReference type="ARBA" id="ARBA00022692"/>
    </source>
</evidence>
<evidence type="ECO:0000256" key="9">
    <source>
        <dbReference type="ARBA" id="ARBA00023136"/>
    </source>
</evidence>
<evidence type="ECO:0000256" key="11">
    <source>
        <dbReference type="SAM" id="Phobius"/>
    </source>
</evidence>
<feature type="transmembrane region" description="Helical" evidence="11">
    <location>
        <begin position="157"/>
        <end position="190"/>
    </location>
</feature>
<protein>
    <submittedName>
        <fullName evidence="12">Mannosyltransferase (PIG-V)</fullName>
    </submittedName>
</protein>
<evidence type="ECO:0000256" key="8">
    <source>
        <dbReference type="ARBA" id="ARBA00022989"/>
    </source>
</evidence>
<evidence type="ECO:0000256" key="1">
    <source>
        <dbReference type="ARBA" id="ARBA00004477"/>
    </source>
</evidence>
<keyword evidence="4 12" id="KW-0328">Glycosyltransferase</keyword>
<evidence type="ECO:0000256" key="3">
    <source>
        <dbReference type="ARBA" id="ARBA00022502"/>
    </source>
</evidence>
<sequence>MSTFSPQRRDPSVPERPGLPAPGERGRWGCPPGARRALALFGAVRLAGAALVVAVNVLTGRSVLKGLAHSWDSVWYLHIATHGYGTRVHITDAGAVQTDWAFFPLYPALIRAFDHVPLLSPGVAALLIAWTATALAALGVYAIGYRLHGRAVATAMVALWAVLPHSVVLTLAYTEPLFIALAVWSLYALLDHRWLTAGVLAGLAGLTRPNGYAAAAAVLGVAALEVVRRRGRVPWGLWAGACAAPLGWTAYLLLVGHRTGDLLHGYFQVQSAWESRFDLGLGTLRFLATMPLFDGGIVYPVALAVVAAGVLLFGLLCRDRAPLALVLFTAALLLPVVAVSGPFESKPRFLLPAFPLLIPAAQALVRMRRTNPDGALRLCWTLAGFSLLYGTYVATFANHSP</sequence>
<dbReference type="RefSeq" id="WP_070024872.1">
    <property type="nucleotide sequence ID" value="NZ_FNTD01000004.1"/>
</dbReference>
<evidence type="ECO:0000256" key="10">
    <source>
        <dbReference type="SAM" id="MobiDB-lite"/>
    </source>
</evidence>
<gene>
    <name evidence="12" type="ORF">SAMN04490357_0847</name>
</gene>
<comment type="subcellular location">
    <subcellularLocation>
        <location evidence="1">Endoplasmic reticulum membrane</location>
        <topology evidence="1">Multi-pass membrane protein</topology>
    </subcellularLocation>
</comment>
<feature type="transmembrane region" description="Helical" evidence="11">
    <location>
        <begin position="235"/>
        <end position="254"/>
    </location>
</feature>
<feature type="transmembrane region" description="Helical" evidence="11">
    <location>
        <begin position="210"/>
        <end position="228"/>
    </location>
</feature>
<name>A0A1H4NQ98_9ACTN</name>
<feature type="transmembrane region" description="Helical" evidence="11">
    <location>
        <begin position="323"/>
        <end position="343"/>
    </location>
</feature>
<feature type="transmembrane region" description="Helical" evidence="11">
    <location>
        <begin position="37"/>
        <end position="58"/>
    </location>
</feature>
<dbReference type="GeneID" id="95510109"/>
<keyword evidence="6 11" id="KW-0812">Transmembrane</keyword>
<dbReference type="UniPathway" id="UPA00196"/>
<feature type="region of interest" description="Disordered" evidence="10">
    <location>
        <begin position="1"/>
        <end position="28"/>
    </location>
</feature>
<dbReference type="PANTHER" id="PTHR12468">
    <property type="entry name" value="GPI MANNOSYLTRANSFERASE 2"/>
    <property type="match status" value="1"/>
</dbReference>
<dbReference type="InterPro" id="IPR007315">
    <property type="entry name" value="PIG-V/Gpi18"/>
</dbReference>
<evidence type="ECO:0000313" key="12">
    <source>
        <dbReference type="EMBL" id="SEB96802.1"/>
    </source>
</evidence>
<dbReference type="STRING" id="67331.SAMN04490357_0847"/>
<dbReference type="EMBL" id="FNTD01000004">
    <property type="protein sequence ID" value="SEB96802.1"/>
    <property type="molecule type" value="Genomic_DNA"/>
</dbReference>
<feature type="transmembrane region" description="Helical" evidence="11">
    <location>
        <begin position="349"/>
        <end position="366"/>
    </location>
</feature>
<dbReference type="GO" id="GO:0004376">
    <property type="term" value="F:GPI mannosyltransferase activity"/>
    <property type="evidence" value="ECO:0007669"/>
    <property type="project" value="InterPro"/>
</dbReference>
<evidence type="ECO:0000313" key="13">
    <source>
        <dbReference type="Proteomes" id="UP000182375"/>
    </source>
</evidence>
<dbReference type="GO" id="GO:0006506">
    <property type="term" value="P:GPI anchor biosynthetic process"/>
    <property type="evidence" value="ECO:0007669"/>
    <property type="project" value="UniProtKB-UniPathway"/>
</dbReference>
<keyword evidence="7" id="KW-0256">Endoplasmic reticulum</keyword>
<feature type="transmembrane region" description="Helical" evidence="11">
    <location>
        <begin position="297"/>
        <end position="316"/>
    </location>
</feature>
<evidence type="ECO:0000256" key="7">
    <source>
        <dbReference type="ARBA" id="ARBA00022824"/>
    </source>
</evidence>
<dbReference type="Pfam" id="PF04188">
    <property type="entry name" value="Mannosyl_trans2"/>
    <property type="match status" value="1"/>
</dbReference>
<dbReference type="AlphaFoldDB" id="A0A1H4NQ98"/>
<keyword evidence="9 11" id="KW-0472">Membrane</keyword>
<dbReference type="Proteomes" id="UP000182375">
    <property type="component" value="Unassembled WGS sequence"/>
</dbReference>
<dbReference type="PANTHER" id="PTHR12468:SF2">
    <property type="entry name" value="GPI MANNOSYLTRANSFERASE 2"/>
    <property type="match status" value="1"/>
</dbReference>
<keyword evidence="3" id="KW-0337">GPI-anchor biosynthesis</keyword>
<reference evidence="12 13" key="1">
    <citation type="submission" date="2016-10" db="EMBL/GenBank/DDBJ databases">
        <authorList>
            <person name="de Groot N.N."/>
        </authorList>
    </citation>
    <scope>NUCLEOTIDE SEQUENCE [LARGE SCALE GENOMIC DNA]</scope>
    <source>
        <strain evidence="12 13">DSM 40306</strain>
    </source>
</reference>
<comment type="pathway">
    <text evidence="2">Glycolipid biosynthesis; glycosylphosphatidylinositol-anchor biosynthesis.</text>
</comment>